<dbReference type="PANTHER" id="PTHR37477">
    <property type="entry name" value="COBALT-PRECORRIN-5A HYDROLASE"/>
    <property type="match status" value="1"/>
</dbReference>
<dbReference type="Pfam" id="PF00590">
    <property type="entry name" value="TP_methylase"/>
    <property type="match status" value="1"/>
</dbReference>
<evidence type="ECO:0000256" key="3">
    <source>
        <dbReference type="ARBA" id="ARBA00022603"/>
    </source>
</evidence>
<accession>A0A1Y1CPC4</accession>
<dbReference type="Gene3D" id="3.30.950.10">
    <property type="entry name" value="Methyltransferase, Cobalt-precorrin-4 Transmethylase, Domain 2"/>
    <property type="match status" value="1"/>
</dbReference>
<evidence type="ECO:0000259" key="7">
    <source>
        <dbReference type="Pfam" id="PF00590"/>
    </source>
</evidence>
<dbReference type="InterPro" id="IPR000878">
    <property type="entry name" value="4pyrrol_Mease"/>
</dbReference>
<dbReference type="Pfam" id="PF01890">
    <property type="entry name" value="CbiG_C"/>
    <property type="match status" value="1"/>
</dbReference>
<dbReference type="InterPro" id="IPR036518">
    <property type="entry name" value="CobE/GbiG_C_sf"/>
</dbReference>
<sequence length="609" mass="67305">MSNTFIIINNSFAMAAAERIAAKMEGSTIVSVTGYPGSKKISSLPDFLKKSFPQVDLLIFIGAMGICVRSIAPFIQNKAIDPAVINMDLHGKYVQSVLSGHKGGANEYAQQIAKITNGTVIITTASDTLELWPLDIFGRKYNWTNEYQNASENELIAAFVNQKKTALLLDVKNEGTQSLQESCPDFVEVFYQFNQIKQEDFDLLIAVTPALYETIIPSLFFRPKCIVVGTGAQKGIGVAAFETEVRSRFEANHLSFASLKSIHSIIVKAKEEAYRQFSETTKLPFITYSAEELNEKEGEVSYSEAAYREVGAVNVSEASALIASGAKTLLQTKSKHVDAKGKHFTLALAMDAEQERKGEIVIVGAGPGAPDLVSVRGKSLLKRADLILYAGSLVPRELTDYGKASCVIRNSADLTLEEQFDVMRKHYDRGGLVVRLHTGDPCIYGAIQEQMNFFDQHEMDYDIVPGISSFQAAAARLKSQFTIPNKVQSIILTRGEGRTPMPSREQLSEFAKFQATICLFLSVTLVDKLQADLLEGYPENTPVAICHKLTWKEEKIWRGELKDLAKIVKENKLALTVMIVVGEAIGNRKNRSLLYDPKFTHGCRKGIDD</sequence>
<dbReference type="Proteomes" id="UP000218267">
    <property type="component" value="Chromosome"/>
</dbReference>
<evidence type="ECO:0000313" key="12">
    <source>
        <dbReference type="Proteomes" id="UP000218267"/>
    </source>
</evidence>
<name>A0A1Y1CPC4_9BACT</name>
<dbReference type="PROSITE" id="PS00840">
    <property type="entry name" value="SUMT_2"/>
    <property type="match status" value="1"/>
</dbReference>
<dbReference type="InterPro" id="IPR021744">
    <property type="entry name" value="CbiG_N"/>
</dbReference>
<dbReference type="InterPro" id="IPR038029">
    <property type="entry name" value="GbiG_N_sf"/>
</dbReference>
<keyword evidence="5" id="KW-0949">S-adenosyl-L-methionine</keyword>
<dbReference type="KEGG" id="mbas:ALGA_3504"/>
<dbReference type="InterPro" id="IPR021745">
    <property type="entry name" value="CbiG_mid"/>
</dbReference>
<dbReference type="SUPFAM" id="SSF159672">
    <property type="entry name" value="CbiG N-terminal domain-like"/>
    <property type="match status" value="1"/>
</dbReference>
<evidence type="ECO:0000259" key="8">
    <source>
        <dbReference type="Pfam" id="PF01890"/>
    </source>
</evidence>
<dbReference type="GO" id="GO:0032259">
    <property type="term" value="P:methylation"/>
    <property type="evidence" value="ECO:0007669"/>
    <property type="project" value="UniProtKB-KW"/>
</dbReference>
<comment type="similarity">
    <text evidence="2 6">Belongs to the precorrin methyltransferase family.</text>
</comment>
<dbReference type="Pfam" id="PF11761">
    <property type="entry name" value="CbiG_mid"/>
    <property type="match status" value="1"/>
</dbReference>
<dbReference type="Pfam" id="PF11760">
    <property type="entry name" value="CbiG_N"/>
    <property type="match status" value="1"/>
</dbReference>
<evidence type="ECO:0000259" key="9">
    <source>
        <dbReference type="Pfam" id="PF11760"/>
    </source>
</evidence>
<proteinExistence type="inferred from homology"/>
<dbReference type="CDD" id="cd11641">
    <property type="entry name" value="Precorrin-4_C11-MT"/>
    <property type="match status" value="1"/>
</dbReference>
<dbReference type="PANTHER" id="PTHR37477:SF1">
    <property type="entry name" value="COBALT-PRECORRIN-5A HYDROLASE"/>
    <property type="match status" value="1"/>
</dbReference>
<evidence type="ECO:0000256" key="1">
    <source>
        <dbReference type="ARBA" id="ARBA00004953"/>
    </source>
</evidence>
<feature type="domain" description="Tetrapyrrole methylase" evidence="7">
    <location>
        <begin position="360"/>
        <end position="565"/>
    </location>
</feature>
<dbReference type="GO" id="GO:0009236">
    <property type="term" value="P:cobalamin biosynthetic process"/>
    <property type="evidence" value="ECO:0007669"/>
    <property type="project" value="UniProtKB-UniPathway"/>
</dbReference>
<dbReference type="GO" id="GO:0046026">
    <property type="term" value="F:precorrin-4 C11-methyltransferase activity"/>
    <property type="evidence" value="ECO:0007669"/>
    <property type="project" value="InterPro"/>
</dbReference>
<protein>
    <submittedName>
        <fullName evidence="11">Precorrin-4 C(11)-methyltransferase</fullName>
    </submittedName>
</protein>
<evidence type="ECO:0000256" key="5">
    <source>
        <dbReference type="ARBA" id="ARBA00022691"/>
    </source>
</evidence>
<dbReference type="AlphaFoldDB" id="A0A1Y1CPC4"/>
<dbReference type="Gene3D" id="3.40.1010.10">
    <property type="entry name" value="Cobalt-precorrin-4 Transmethylase, Domain 1"/>
    <property type="match status" value="1"/>
</dbReference>
<evidence type="ECO:0000256" key="2">
    <source>
        <dbReference type="ARBA" id="ARBA00005879"/>
    </source>
</evidence>
<comment type="pathway">
    <text evidence="1">Cofactor biosynthesis; adenosylcobalamin biosynthesis.</text>
</comment>
<dbReference type="NCBIfam" id="TIGR01465">
    <property type="entry name" value="cobM_cbiF"/>
    <property type="match status" value="1"/>
</dbReference>
<dbReference type="OrthoDB" id="9815856at2"/>
<gene>
    <name evidence="11" type="ORF">ALGA_3504</name>
</gene>
<feature type="domain" description="Cobalamin synthesis G N-terminal" evidence="9">
    <location>
        <begin position="47"/>
        <end position="127"/>
    </location>
</feature>
<dbReference type="SUPFAM" id="SSF53790">
    <property type="entry name" value="Tetrapyrrole methylase"/>
    <property type="match status" value="1"/>
</dbReference>
<dbReference type="Gene3D" id="3.40.50.11220">
    <property type="match status" value="1"/>
</dbReference>
<evidence type="ECO:0000256" key="6">
    <source>
        <dbReference type="RuleBase" id="RU003960"/>
    </source>
</evidence>
<organism evidence="11 12">
    <name type="scientific">Labilibaculum antarcticum</name>
    <dbReference type="NCBI Taxonomy" id="1717717"/>
    <lineage>
        <taxon>Bacteria</taxon>
        <taxon>Pseudomonadati</taxon>
        <taxon>Bacteroidota</taxon>
        <taxon>Bacteroidia</taxon>
        <taxon>Marinilabiliales</taxon>
        <taxon>Marinifilaceae</taxon>
        <taxon>Labilibaculum</taxon>
    </lineage>
</organism>
<keyword evidence="4 6" id="KW-0808">Transferase</keyword>
<dbReference type="SUPFAM" id="SSF159664">
    <property type="entry name" value="CobE/GbiG C-terminal domain-like"/>
    <property type="match status" value="1"/>
</dbReference>
<dbReference type="EMBL" id="AP018042">
    <property type="protein sequence ID" value="BAX81802.1"/>
    <property type="molecule type" value="Genomic_DNA"/>
</dbReference>
<dbReference type="InterPro" id="IPR003043">
    <property type="entry name" value="Uropor_MeTrfase_CS"/>
</dbReference>
<feature type="domain" description="CobE/GbiG C-terminal" evidence="8">
    <location>
        <begin position="226"/>
        <end position="349"/>
    </location>
</feature>
<evidence type="ECO:0000256" key="4">
    <source>
        <dbReference type="ARBA" id="ARBA00022679"/>
    </source>
</evidence>
<keyword evidence="3 6" id="KW-0489">Methyltransferase</keyword>
<dbReference type="InterPro" id="IPR014776">
    <property type="entry name" value="4pyrrole_Mease_sub2"/>
</dbReference>
<dbReference type="InterPro" id="IPR006362">
    <property type="entry name" value="Cbl_synth_CobM/CibF"/>
</dbReference>
<dbReference type="InterPro" id="IPR035996">
    <property type="entry name" value="4pyrrol_Methylase_sf"/>
</dbReference>
<dbReference type="RefSeq" id="WP_096431524.1">
    <property type="nucleotide sequence ID" value="NZ_AP018042.1"/>
</dbReference>
<dbReference type="InterPro" id="IPR052553">
    <property type="entry name" value="CbiG_hydrolase"/>
</dbReference>
<dbReference type="UniPathway" id="UPA00148"/>
<feature type="domain" description="Cobalamin biosynthesis central region" evidence="10">
    <location>
        <begin position="132"/>
        <end position="223"/>
    </location>
</feature>
<reference evidence="11 12" key="1">
    <citation type="journal article" date="2018" name="Mar. Genomics">
        <title>Complete genome sequence of Marinifilaceae bacterium strain SPP2, isolated from the Antarctic marine sediment.</title>
        <authorList>
            <person name="Watanabe M."/>
            <person name="Kojima H."/>
            <person name="Fukui M."/>
        </authorList>
    </citation>
    <scope>NUCLEOTIDE SEQUENCE [LARGE SCALE GENOMIC DNA]</scope>
    <source>
        <strain evidence="11 12">SPP2</strain>
    </source>
</reference>
<evidence type="ECO:0000259" key="10">
    <source>
        <dbReference type="Pfam" id="PF11761"/>
    </source>
</evidence>
<keyword evidence="12" id="KW-1185">Reference proteome</keyword>
<dbReference type="InterPro" id="IPR014777">
    <property type="entry name" value="4pyrrole_Mease_sub1"/>
</dbReference>
<evidence type="ECO:0000313" key="11">
    <source>
        <dbReference type="EMBL" id="BAX81802.1"/>
    </source>
</evidence>
<dbReference type="InterPro" id="IPR002750">
    <property type="entry name" value="CobE/GbiG_C"/>
</dbReference>
<reference evidence="12" key="2">
    <citation type="journal article" date="2020" name="Antonie Van Leeuwenhoek">
        <title>Labilibaculum antarcticum sp. nov., a novel facultative anaerobic, psychrotorelant bacterium isolated from marine sediment of Antarctica.</title>
        <authorList>
            <person name="Watanabe M."/>
            <person name="Kojima H."/>
            <person name="Fukui M."/>
        </authorList>
    </citation>
    <scope>NUCLEOTIDE SEQUENCE [LARGE SCALE GENOMIC DNA]</scope>
    <source>
        <strain evidence="12">SPP2</strain>
    </source>
</reference>
<dbReference type="Gene3D" id="3.30.420.180">
    <property type="entry name" value="CobE/GbiG C-terminal domain"/>
    <property type="match status" value="1"/>
</dbReference>